<dbReference type="InterPro" id="IPR001119">
    <property type="entry name" value="SLH_dom"/>
</dbReference>
<dbReference type="SMART" id="SM00849">
    <property type="entry name" value="Lactamase_B"/>
    <property type="match status" value="1"/>
</dbReference>
<evidence type="ECO:0000256" key="1">
    <source>
        <dbReference type="ARBA" id="ARBA00022729"/>
    </source>
</evidence>
<protein>
    <submittedName>
        <fullName evidence="5">Competence ComEA-like helix-hairpin-helix protein</fullName>
    </submittedName>
</protein>
<comment type="caution">
    <text evidence="5">The sequence shown here is derived from an EMBL/GenBank/DDBJ whole genome shotgun (WGS) entry which is preliminary data.</text>
</comment>
<gene>
    <name evidence="5" type="ORF">ABID56_000004</name>
</gene>
<feature type="compositionally biased region" description="Low complexity" evidence="2">
    <location>
        <begin position="470"/>
        <end position="486"/>
    </location>
</feature>
<accession>A0ABV2KTQ1</accession>
<dbReference type="InterPro" id="IPR052159">
    <property type="entry name" value="Competence_DNA_uptake"/>
</dbReference>
<dbReference type="Gene3D" id="3.60.15.10">
    <property type="entry name" value="Ribonuclease Z/Hydroxyacylglutathione hydrolase-like"/>
    <property type="match status" value="1"/>
</dbReference>
<dbReference type="InterPro" id="IPR036866">
    <property type="entry name" value="RibonucZ/Hydroxyglut_hydro"/>
</dbReference>
<dbReference type="RefSeq" id="WP_354218249.1">
    <property type="nucleotide sequence ID" value="NZ_JBEPMX010000001.1"/>
</dbReference>
<proteinExistence type="predicted"/>
<feature type="domain" description="SLH" evidence="4">
    <location>
        <begin position="23"/>
        <end position="86"/>
    </location>
</feature>
<dbReference type="PROSITE" id="PS51272">
    <property type="entry name" value="SLH"/>
    <property type="match status" value="3"/>
</dbReference>
<dbReference type="Pfam" id="PF00753">
    <property type="entry name" value="Lactamase_B"/>
    <property type="match status" value="1"/>
</dbReference>
<evidence type="ECO:0000313" key="6">
    <source>
        <dbReference type="Proteomes" id="UP001549167"/>
    </source>
</evidence>
<dbReference type="InterPro" id="IPR010994">
    <property type="entry name" value="RuvA_2-like"/>
</dbReference>
<name>A0ABV2KTQ1_9BACI</name>
<feature type="region of interest" description="Disordered" evidence="2">
    <location>
        <begin position="461"/>
        <end position="491"/>
    </location>
</feature>
<reference evidence="5 6" key="1">
    <citation type="submission" date="2024-06" db="EMBL/GenBank/DDBJ databases">
        <title>Genomic Encyclopedia of Type Strains, Phase IV (KMG-IV): sequencing the most valuable type-strain genomes for metagenomic binning, comparative biology and taxonomic classification.</title>
        <authorList>
            <person name="Goeker M."/>
        </authorList>
    </citation>
    <scope>NUCLEOTIDE SEQUENCE [LARGE SCALE GENOMIC DNA]</scope>
    <source>
        <strain evidence="5 6">DSM 23520</strain>
    </source>
</reference>
<organism evidence="5 6">
    <name type="scientific">Alkalibacillus flavidus</name>
    <dbReference type="NCBI Taxonomy" id="546021"/>
    <lineage>
        <taxon>Bacteria</taxon>
        <taxon>Bacillati</taxon>
        <taxon>Bacillota</taxon>
        <taxon>Bacilli</taxon>
        <taxon>Bacillales</taxon>
        <taxon>Bacillaceae</taxon>
        <taxon>Alkalibacillus</taxon>
    </lineage>
</organism>
<dbReference type="Pfam" id="PF00395">
    <property type="entry name" value="SLH"/>
    <property type="match status" value="3"/>
</dbReference>
<sequence>MIKKFVSLVSIVSVSVMLALPTAAADFSDVSDSHQFSEEIDYLANESIINGLTDGSFNPSGTVTRGQAATMLGRALDLNGDKQTTEFPDVDPDSYASGYIQKLTDMDVIDGYPDGTFGPNDDVNRGQMAKLISEAFELNDREDVPFTDIPENDWKTEHVEKLVANDITNGYPDDTYRPSHDITRGAFSAMIYRTMTQGENDTPVAQGDLEVHFINVGQGDSTLLTTPNDKTILIDAGKSAYSDEVVSYLNEQNIDTIDHVIATHAHADHIGGMTDVFDSFNVENVYGSGVEHSTQTYDDYQNAIDTKGIDFDTPEAGETLVNNDKTNLEAEFVYAGNQGDDINNASVALHVSYDEASFLFTGDAEAEAEQDMLNHSDIANTDVYKVGHHGSNSSSSESFIDTIEPEYAIFSYGADNSYGHPHDEVVNRLEASNTTLYSTAAQDDIVIETNGQTYDVNVEPWDGEAATPENDSSNGQDDSSSNNGDDAVSYPVNLNTADHERLQDITNVGPTIANRVINYRDQNGGFDDITEMKLIKGIGDVTLNEMKDEIVAE</sequence>
<keyword evidence="1 3" id="KW-0732">Signal</keyword>
<evidence type="ECO:0000256" key="3">
    <source>
        <dbReference type="SAM" id="SignalP"/>
    </source>
</evidence>
<dbReference type="InterPro" id="IPR035681">
    <property type="entry name" value="ComA-like_MBL"/>
</dbReference>
<dbReference type="PANTHER" id="PTHR30619">
    <property type="entry name" value="DNA INTERNALIZATION/COMPETENCE PROTEIN COMEC/REC2"/>
    <property type="match status" value="1"/>
</dbReference>
<dbReference type="EMBL" id="JBEPMX010000001">
    <property type="protein sequence ID" value="MET3681925.1"/>
    <property type="molecule type" value="Genomic_DNA"/>
</dbReference>
<dbReference type="SUPFAM" id="SSF56281">
    <property type="entry name" value="Metallo-hydrolase/oxidoreductase"/>
    <property type="match status" value="1"/>
</dbReference>
<dbReference type="PANTHER" id="PTHR30619:SF7">
    <property type="entry name" value="BETA-LACTAMASE DOMAIN PROTEIN"/>
    <property type="match status" value="1"/>
</dbReference>
<keyword evidence="6" id="KW-1185">Reference proteome</keyword>
<feature type="signal peptide" evidence="3">
    <location>
        <begin position="1"/>
        <end position="24"/>
    </location>
</feature>
<feature type="domain" description="SLH" evidence="4">
    <location>
        <begin position="87"/>
        <end position="141"/>
    </location>
</feature>
<evidence type="ECO:0000259" key="4">
    <source>
        <dbReference type="PROSITE" id="PS51272"/>
    </source>
</evidence>
<dbReference type="CDD" id="cd07731">
    <property type="entry name" value="ComA-like_MBL-fold"/>
    <property type="match status" value="1"/>
</dbReference>
<evidence type="ECO:0000256" key="2">
    <source>
        <dbReference type="SAM" id="MobiDB-lite"/>
    </source>
</evidence>
<dbReference type="Proteomes" id="UP001549167">
    <property type="component" value="Unassembled WGS sequence"/>
</dbReference>
<feature type="domain" description="SLH" evidence="4">
    <location>
        <begin position="142"/>
        <end position="205"/>
    </location>
</feature>
<feature type="chain" id="PRO_5047340195" evidence="3">
    <location>
        <begin position="25"/>
        <end position="553"/>
    </location>
</feature>
<dbReference type="Gene3D" id="1.10.150.320">
    <property type="entry name" value="Photosystem II 12 kDa extrinsic protein"/>
    <property type="match status" value="1"/>
</dbReference>
<dbReference type="InterPro" id="IPR001279">
    <property type="entry name" value="Metallo-B-lactamas"/>
</dbReference>
<evidence type="ECO:0000313" key="5">
    <source>
        <dbReference type="EMBL" id="MET3681925.1"/>
    </source>
</evidence>
<dbReference type="SUPFAM" id="SSF47781">
    <property type="entry name" value="RuvA domain 2-like"/>
    <property type="match status" value="1"/>
</dbReference>
<dbReference type="Pfam" id="PF12836">
    <property type="entry name" value="HHH_3"/>
    <property type="match status" value="1"/>
</dbReference>